<organism evidence="2 3">
    <name type="scientific">Thalassobaculum fulvum</name>
    <dbReference type="NCBI Taxonomy" id="1633335"/>
    <lineage>
        <taxon>Bacteria</taxon>
        <taxon>Pseudomonadati</taxon>
        <taxon>Pseudomonadota</taxon>
        <taxon>Alphaproteobacteria</taxon>
        <taxon>Rhodospirillales</taxon>
        <taxon>Thalassobaculaceae</taxon>
        <taxon>Thalassobaculum</taxon>
    </lineage>
</organism>
<accession>A0A918XWC9</accession>
<reference evidence="2" key="1">
    <citation type="journal article" date="2014" name="Int. J. Syst. Evol. Microbiol.">
        <title>Complete genome sequence of Corynebacterium casei LMG S-19264T (=DSM 44701T), isolated from a smear-ripened cheese.</title>
        <authorList>
            <consortium name="US DOE Joint Genome Institute (JGI-PGF)"/>
            <person name="Walter F."/>
            <person name="Albersmeier A."/>
            <person name="Kalinowski J."/>
            <person name="Ruckert C."/>
        </authorList>
    </citation>
    <scope>NUCLEOTIDE SEQUENCE</scope>
    <source>
        <strain evidence="2">KCTC 42651</strain>
    </source>
</reference>
<comment type="caution">
    <text evidence="2">The sequence shown here is derived from an EMBL/GenBank/DDBJ whole genome shotgun (WGS) entry which is preliminary data.</text>
</comment>
<keyword evidence="3" id="KW-1185">Reference proteome</keyword>
<sequence>MTGRPTEPGRDALFAEAQALEAEVRRLAGPGSGEDHRAEIERRVVELCAAAQALPGAEARSLAEPLARLIAALDEAAELLRAAGTGDLAGGDSGPDAGTARRAAAAYGSAASRRRRGF</sequence>
<dbReference type="RefSeq" id="WP_189994423.1">
    <property type="nucleotide sequence ID" value="NZ_BMZS01000012.1"/>
</dbReference>
<dbReference type="Proteomes" id="UP000630353">
    <property type="component" value="Unassembled WGS sequence"/>
</dbReference>
<dbReference type="AlphaFoldDB" id="A0A918XWC9"/>
<evidence type="ECO:0000256" key="1">
    <source>
        <dbReference type="SAM" id="MobiDB-lite"/>
    </source>
</evidence>
<proteinExistence type="predicted"/>
<dbReference type="EMBL" id="BMZS01000012">
    <property type="protein sequence ID" value="GHD61010.1"/>
    <property type="molecule type" value="Genomic_DNA"/>
</dbReference>
<evidence type="ECO:0000313" key="2">
    <source>
        <dbReference type="EMBL" id="GHD61010.1"/>
    </source>
</evidence>
<gene>
    <name evidence="2" type="ORF">GCM10017083_47820</name>
</gene>
<name>A0A918XWC9_9PROT</name>
<feature type="region of interest" description="Disordered" evidence="1">
    <location>
        <begin position="85"/>
        <end position="118"/>
    </location>
</feature>
<evidence type="ECO:0000313" key="3">
    <source>
        <dbReference type="Proteomes" id="UP000630353"/>
    </source>
</evidence>
<reference evidence="2" key="2">
    <citation type="submission" date="2020-09" db="EMBL/GenBank/DDBJ databases">
        <authorList>
            <person name="Sun Q."/>
            <person name="Kim S."/>
        </authorList>
    </citation>
    <scope>NUCLEOTIDE SEQUENCE</scope>
    <source>
        <strain evidence="2">KCTC 42651</strain>
    </source>
</reference>
<protein>
    <submittedName>
        <fullName evidence="2">Uncharacterized protein</fullName>
    </submittedName>
</protein>
<feature type="compositionally biased region" description="Low complexity" evidence="1">
    <location>
        <begin position="97"/>
        <end position="111"/>
    </location>
</feature>